<dbReference type="SUPFAM" id="SSF54637">
    <property type="entry name" value="Thioesterase/thiol ester dehydrase-isomerase"/>
    <property type="match status" value="1"/>
</dbReference>
<dbReference type="Proteomes" id="UP001157186">
    <property type="component" value="Unassembled WGS sequence"/>
</dbReference>
<dbReference type="InterPro" id="IPR039143">
    <property type="entry name" value="GNPNAT1-like"/>
</dbReference>
<dbReference type="EMBL" id="BSST01000001">
    <property type="protein sequence ID" value="GLX78083.1"/>
    <property type="molecule type" value="Genomic_DNA"/>
</dbReference>
<dbReference type="InterPro" id="IPR016181">
    <property type="entry name" value="Acyl_CoA_acyltransferase"/>
</dbReference>
<proteinExistence type="predicted"/>
<dbReference type="InterPro" id="IPR000182">
    <property type="entry name" value="GNAT_dom"/>
</dbReference>
<evidence type="ECO:0000313" key="2">
    <source>
        <dbReference type="EMBL" id="GLX78083.1"/>
    </source>
</evidence>
<keyword evidence="3" id="KW-1185">Reference proteome</keyword>
<dbReference type="InterPro" id="IPR029069">
    <property type="entry name" value="HotDog_dom_sf"/>
</dbReference>
<dbReference type="InterPro" id="IPR012660">
    <property type="entry name" value="YiiD_C"/>
</dbReference>
<evidence type="ECO:0000259" key="1">
    <source>
        <dbReference type="PROSITE" id="PS51186"/>
    </source>
</evidence>
<dbReference type="Gene3D" id="3.40.630.30">
    <property type="match status" value="1"/>
</dbReference>
<dbReference type="PANTHER" id="PTHR13355:SF22">
    <property type="entry name" value="SLL0786 PROTEIN"/>
    <property type="match status" value="1"/>
</dbReference>
<dbReference type="NCBIfam" id="TIGR02447">
    <property type="entry name" value="yiiD_Cterm"/>
    <property type="match status" value="1"/>
</dbReference>
<accession>A0ABQ6GQ37</accession>
<protein>
    <submittedName>
        <fullName evidence="2">GNAT family N-acetyltransferase</fullName>
    </submittedName>
</protein>
<dbReference type="Pfam" id="PF00583">
    <property type="entry name" value="Acetyltransf_1"/>
    <property type="match status" value="1"/>
</dbReference>
<dbReference type="RefSeq" id="WP_284243975.1">
    <property type="nucleotide sequence ID" value="NZ_BSST01000001.1"/>
</dbReference>
<gene>
    <name evidence="2" type="ORF">tinsulaeT_14230</name>
</gene>
<evidence type="ECO:0000313" key="3">
    <source>
        <dbReference type="Proteomes" id="UP001157186"/>
    </source>
</evidence>
<reference evidence="2 3" key="1">
    <citation type="submission" date="2023-03" db="EMBL/GenBank/DDBJ databases">
        <title>Draft genome sequence of Thalassotalea insulae KCTC 62186T.</title>
        <authorList>
            <person name="Sawabe T."/>
        </authorList>
    </citation>
    <scope>NUCLEOTIDE SEQUENCE [LARGE SCALE GENOMIC DNA]</scope>
    <source>
        <strain evidence="2 3">KCTC 62186</strain>
    </source>
</reference>
<feature type="domain" description="N-acetyltransferase" evidence="1">
    <location>
        <begin position="2"/>
        <end position="172"/>
    </location>
</feature>
<dbReference type="SUPFAM" id="SSF55729">
    <property type="entry name" value="Acyl-CoA N-acyltransferases (Nat)"/>
    <property type="match status" value="1"/>
</dbReference>
<organism evidence="2 3">
    <name type="scientific">Thalassotalea insulae</name>
    <dbReference type="NCBI Taxonomy" id="2056778"/>
    <lineage>
        <taxon>Bacteria</taxon>
        <taxon>Pseudomonadati</taxon>
        <taxon>Pseudomonadota</taxon>
        <taxon>Gammaproteobacteria</taxon>
        <taxon>Alteromonadales</taxon>
        <taxon>Colwelliaceae</taxon>
        <taxon>Thalassotalea</taxon>
    </lineage>
</organism>
<sequence>MIECRAPKTKEEFQQYYQLRWQLLRKPWQQPEGSEQDQWESQSIHRAVFEQQQIVAVGRLHFINQYQAQIRYMAVSDAALGKGYGKLLINALEYQAQLRGARKITLEAREISVGFYQHHNYLVLAKSHLLFQQIKHFTMEKTLSPLASHLGEQARLLQNTWHSTIPMSKAMNIAISYYDGSKLATHCEPLFNKNLHNTMFAGSIYTLATLTGWGWVYLQLANNHCQGDIVLADASIKYIAPVAGVASGQTNNEVASGECAPLLKQQKARFNVEVNIYSGDKVAAKFTGKYVVIPKDE</sequence>
<dbReference type="Gene3D" id="3.10.129.10">
    <property type="entry name" value="Hotdog Thioesterase"/>
    <property type="match status" value="1"/>
</dbReference>
<name>A0ABQ6GQ37_9GAMM</name>
<dbReference type="CDD" id="cd04301">
    <property type="entry name" value="NAT_SF"/>
    <property type="match status" value="1"/>
</dbReference>
<dbReference type="PROSITE" id="PS51186">
    <property type="entry name" value="GNAT"/>
    <property type="match status" value="1"/>
</dbReference>
<dbReference type="Pfam" id="PF09500">
    <property type="entry name" value="YiiD_C"/>
    <property type="match status" value="1"/>
</dbReference>
<dbReference type="PANTHER" id="PTHR13355">
    <property type="entry name" value="GLUCOSAMINE 6-PHOSPHATE N-ACETYLTRANSFERASE"/>
    <property type="match status" value="1"/>
</dbReference>
<comment type="caution">
    <text evidence="2">The sequence shown here is derived from an EMBL/GenBank/DDBJ whole genome shotgun (WGS) entry which is preliminary data.</text>
</comment>